<keyword evidence="2" id="KW-0812">Transmembrane</keyword>
<evidence type="ECO:0000313" key="4">
    <source>
        <dbReference type="EMBL" id="RMB24146.1"/>
    </source>
</evidence>
<sequence length="108" mass="11394">MRTAPGAGGHESPSARSTLEMDVPPDATVAATCPYCGRPFASTDARDLHVGEVHGAACSAAERADYEAAHEAERDALFYYHLRVVAALGVLYALTVLLYMVALGSDLL</sequence>
<dbReference type="PROSITE" id="PS00028">
    <property type="entry name" value="ZINC_FINGER_C2H2_1"/>
    <property type="match status" value="1"/>
</dbReference>
<gene>
    <name evidence="4" type="ORF">ATH50_1386</name>
</gene>
<name>A0A3M0DY47_9EURY</name>
<comment type="caution">
    <text evidence="4">The sequence shown here is derived from an EMBL/GenBank/DDBJ whole genome shotgun (WGS) entry which is preliminary data.</text>
</comment>
<evidence type="ECO:0000256" key="2">
    <source>
        <dbReference type="SAM" id="Phobius"/>
    </source>
</evidence>
<keyword evidence="2" id="KW-1133">Transmembrane helix</keyword>
<protein>
    <recommendedName>
        <fullName evidence="3">C2H2-type domain-containing protein</fullName>
    </recommendedName>
</protein>
<dbReference type="InterPro" id="IPR055833">
    <property type="entry name" value="DUF7410"/>
</dbReference>
<feature type="transmembrane region" description="Helical" evidence="2">
    <location>
        <begin position="84"/>
        <end position="102"/>
    </location>
</feature>
<dbReference type="Pfam" id="PF24166">
    <property type="entry name" value="DUF7410"/>
    <property type="match status" value="1"/>
</dbReference>
<proteinExistence type="predicted"/>
<dbReference type="Proteomes" id="UP000277326">
    <property type="component" value="Unassembled WGS sequence"/>
</dbReference>
<organism evidence="4 5">
    <name type="scientific">Haloplanus aerogenes</name>
    <dbReference type="NCBI Taxonomy" id="660522"/>
    <lineage>
        <taxon>Archaea</taxon>
        <taxon>Methanobacteriati</taxon>
        <taxon>Methanobacteriota</taxon>
        <taxon>Stenosarchaea group</taxon>
        <taxon>Halobacteria</taxon>
        <taxon>Halobacteriales</taxon>
        <taxon>Haloferacaceae</taxon>
        <taxon>Haloplanus</taxon>
    </lineage>
</organism>
<feature type="domain" description="C2H2-type" evidence="3">
    <location>
        <begin position="33"/>
        <end position="54"/>
    </location>
</feature>
<dbReference type="EMBL" id="REFS01000002">
    <property type="protein sequence ID" value="RMB24146.1"/>
    <property type="molecule type" value="Genomic_DNA"/>
</dbReference>
<evidence type="ECO:0000313" key="5">
    <source>
        <dbReference type="Proteomes" id="UP000277326"/>
    </source>
</evidence>
<dbReference type="AlphaFoldDB" id="A0A3M0DY47"/>
<dbReference type="RefSeq" id="WP_394338923.1">
    <property type="nucleotide sequence ID" value="NZ_CP034145.1"/>
</dbReference>
<accession>A0A3M0DY47</accession>
<dbReference type="InterPro" id="IPR013087">
    <property type="entry name" value="Znf_C2H2_type"/>
</dbReference>
<evidence type="ECO:0000256" key="1">
    <source>
        <dbReference type="SAM" id="MobiDB-lite"/>
    </source>
</evidence>
<keyword evidence="2" id="KW-0472">Membrane</keyword>
<evidence type="ECO:0000259" key="3">
    <source>
        <dbReference type="PROSITE" id="PS00028"/>
    </source>
</evidence>
<feature type="region of interest" description="Disordered" evidence="1">
    <location>
        <begin position="1"/>
        <end position="20"/>
    </location>
</feature>
<reference evidence="4 5" key="1">
    <citation type="journal article" date="2015" name="Stand. Genomic Sci.">
        <title>Genomic Encyclopedia of Bacterial and Archaeal Type Strains, Phase III: the genomes of soil and plant-associated and newly described type strains.</title>
        <authorList>
            <person name="Whitman W.B."/>
            <person name="Woyke T."/>
            <person name="Klenk H.P."/>
            <person name="Zhou Y."/>
            <person name="Lilburn T.G."/>
            <person name="Beck B.J."/>
            <person name="De Vos P."/>
            <person name="Vandamme P."/>
            <person name="Eisen J.A."/>
            <person name="Garrity G."/>
            <person name="Hugenholtz P."/>
            <person name="Kyrpides N.C."/>
        </authorList>
    </citation>
    <scope>NUCLEOTIDE SEQUENCE [LARGE SCALE GENOMIC DNA]</scope>
    <source>
        <strain evidence="4 5">CGMCC 1.10124</strain>
    </source>
</reference>
<dbReference type="GeneID" id="38470028"/>